<name>A0A1I0JDL1_9FIRM</name>
<sequence length="104" mass="11729">MVFYVYAKGNMAGDCAALGLWIYLRDSRLLNITQNAGFFGSIVKQKIFCKSKVSVRKVYSGTKDSHDVMSWESFCTITGVVHNGCYSYRLPPKGLKELVLTYEL</sequence>
<gene>
    <name evidence="1" type="ORF">SAMN05216521_10545</name>
</gene>
<proteinExistence type="predicted"/>
<accession>A0A1I0JDL1</accession>
<comment type="caution">
    <text evidence="1">The sequence shown here is derived from an EMBL/GenBank/DDBJ whole genome shotgun (WGS) entry which is preliminary data.</text>
</comment>
<evidence type="ECO:0000313" key="1">
    <source>
        <dbReference type="EMBL" id="SEU07319.1"/>
    </source>
</evidence>
<dbReference type="Proteomes" id="UP000182121">
    <property type="component" value="Unassembled WGS sequence"/>
</dbReference>
<dbReference type="AlphaFoldDB" id="A0A1I0JDL1"/>
<evidence type="ECO:0000313" key="2">
    <source>
        <dbReference type="Proteomes" id="UP000182121"/>
    </source>
</evidence>
<organism evidence="1 2">
    <name type="scientific">Enterocloster clostridioformis</name>
    <dbReference type="NCBI Taxonomy" id="1531"/>
    <lineage>
        <taxon>Bacteria</taxon>
        <taxon>Bacillati</taxon>
        <taxon>Bacillota</taxon>
        <taxon>Clostridia</taxon>
        <taxon>Lachnospirales</taxon>
        <taxon>Lachnospiraceae</taxon>
        <taxon>Enterocloster</taxon>
    </lineage>
</organism>
<protein>
    <submittedName>
        <fullName evidence="1">Uncharacterized protein</fullName>
    </submittedName>
</protein>
<dbReference type="EMBL" id="FOIO01000054">
    <property type="protein sequence ID" value="SEU07319.1"/>
    <property type="molecule type" value="Genomic_DNA"/>
</dbReference>
<reference evidence="1 2" key="1">
    <citation type="submission" date="2016-10" db="EMBL/GenBank/DDBJ databases">
        <authorList>
            <person name="Varghese N."/>
            <person name="Submissions S."/>
        </authorList>
    </citation>
    <scope>NUCLEOTIDE SEQUENCE [LARGE SCALE GENOMIC DNA]</scope>
    <source>
        <strain evidence="1 2">NLAE-zl-C196</strain>
    </source>
</reference>